<dbReference type="AlphaFoldDB" id="A0A6D2K7S4"/>
<name>A0A6D2K7S4_9BRAS</name>
<feature type="region of interest" description="Disordered" evidence="1">
    <location>
        <begin position="254"/>
        <end position="308"/>
    </location>
</feature>
<evidence type="ECO:0000256" key="1">
    <source>
        <dbReference type="SAM" id="MobiDB-lite"/>
    </source>
</evidence>
<feature type="compositionally biased region" description="Basic and acidic residues" evidence="1">
    <location>
        <begin position="274"/>
        <end position="302"/>
    </location>
</feature>
<dbReference type="CDD" id="cd00303">
    <property type="entry name" value="retropepsin_like"/>
    <property type="match status" value="1"/>
</dbReference>
<dbReference type="InterPro" id="IPR021109">
    <property type="entry name" value="Peptidase_aspartic_dom_sf"/>
</dbReference>
<accession>A0A6D2K7S4</accession>
<evidence type="ECO:0000259" key="2">
    <source>
        <dbReference type="Pfam" id="PF00098"/>
    </source>
</evidence>
<sequence>MGDERDEVPQDAMMQMLTAMREEMRNMGEQVGTLRTEFGVRIGRLEQPRPAPARGVPLQLGQLTDDDMPELENDPPDPLHRQHRRRADPLQRNPAREVEERGQNHDIKLTPPTFAGKSNPEVYMDWEIRLEHIFECYGYNEHKKVAVAAAQLKDNAFAWWDRNVAERRRQRFGPVATWSDMKFLLRLRSVDEYFEEFEKLMNSLELEESKEALMAQFIDGLQERIAWKVERAQYSGLHELLHLSVQVEQQIKRKTSLNQRNRTSQPWTSSSSKPVDKGKAVEIDSRFKGKGNENSKFTRPEQGKSSINDSRTRDIVYFKCQGRGHMSRDCPNRRVMIITSTGDYESEEEQEDEQSFLDDEVEYSDKGELLVTRRVLSVLVNPAEKAQRENLFHTRCTINGKVCNLVIDGGSCTNVASEFLVDRLGLEKTKHPKLYPLQWLNEEVEMKVREQVVVPFSVGRYQDQVTCDILPMHAGHLLLGRPWQFDRATIHNGRTNYYSFVHNDRKYNLAPLSPTEVCKTLGAKGTVLLMFFKECLSAGLGALEVPDQVKSVLDKFQDVFPEEMPPGLPPIRDIEHQIDLVPGSALPNKAAYRMNP</sequence>
<dbReference type="GO" id="GO:0003676">
    <property type="term" value="F:nucleic acid binding"/>
    <property type="evidence" value="ECO:0007669"/>
    <property type="project" value="InterPro"/>
</dbReference>
<feature type="domain" description="CCHC-type" evidence="2">
    <location>
        <begin position="318"/>
        <end position="332"/>
    </location>
</feature>
<organism evidence="3 4">
    <name type="scientific">Microthlaspi erraticum</name>
    <dbReference type="NCBI Taxonomy" id="1685480"/>
    <lineage>
        <taxon>Eukaryota</taxon>
        <taxon>Viridiplantae</taxon>
        <taxon>Streptophyta</taxon>
        <taxon>Embryophyta</taxon>
        <taxon>Tracheophyta</taxon>
        <taxon>Spermatophyta</taxon>
        <taxon>Magnoliopsida</taxon>
        <taxon>eudicotyledons</taxon>
        <taxon>Gunneridae</taxon>
        <taxon>Pentapetalae</taxon>
        <taxon>rosids</taxon>
        <taxon>malvids</taxon>
        <taxon>Brassicales</taxon>
        <taxon>Brassicaceae</taxon>
        <taxon>Coluteocarpeae</taxon>
        <taxon>Microthlaspi</taxon>
    </lineage>
</organism>
<gene>
    <name evidence="3" type="ORF">MERR_LOCUS37557</name>
</gene>
<feature type="compositionally biased region" description="Basic and acidic residues" evidence="1">
    <location>
        <begin position="94"/>
        <end position="108"/>
    </location>
</feature>
<protein>
    <recommendedName>
        <fullName evidence="2">CCHC-type domain-containing protein</fullName>
    </recommendedName>
</protein>
<evidence type="ECO:0000313" key="4">
    <source>
        <dbReference type="Proteomes" id="UP000467841"/>
    </source>
</evidence>
<keyword evidence="4" id="KW-1185">Reference proteome</keyword>
<dbReference type="EMBL" id="CACVBM020001444">
    <property type="protein sequence ID" value="CAA7050322.1"/>
    <property type="molecule type" value="Genomic_DNA"/>
</dbReference>
<dbReference type="PANTHER" id="PTHR35046">
    <property type="entry name" value="ZINC KNUCKLE (CCHC-TYPE) FAMILY PROTEIN"/>
    <property type="match status" value="1"/>
</dbReference>
<feature type="region of interest" description="Disordered" evidence="1">
    <location>
        <begin position="43"/>
        <end position="113"/>
    </location>
</feature>
<comment type="caution">
    <text evidence="3">The sequence shown here is derived from an EMBL/GenBank/DDBJ whole genome shotgun (WGS) entry which is preliminary data.</text>
</comment>
<dbReference type="InterPro" id="IPR001878">
    <property type="entry name" value="Znf_CCHC"/>
</dbReference>
<dbReference type="Pfam" id="PF00098">
    <property type="entry name" value="zf-CCHC"/>
    <property type="match status" value="1"/>
</dbReference>
<evidence type="ECO:0000313" key="3">
    <source>
        <dbReference type="EMBL" id="CAA7050322.1"/>
    </source>
</evidence>
<dbReference type="PANTHER" id="PTHR35046:SF9">
    <property type="entry name" value="RNA-DIRECTED DNA POLYMERASE"/>
    <property type="match status" value="1"/>
</dbReference>
<proteinExistence type="predicted"/>
<feature type="compositionally biased region" description="Acidic residues" evidence="1">
    <location>
        <begin position="64"/>
        <end position="75"/>
    </location>
</feature>
<dbReference type="OrthoDB" id="1112431at2759"/>
<dbReference type="GO" id="GO:0008270">
    <property type="term" value="F:zinc ion binding"/>
    <property type="evidence" value="ECO:0007669"/>
    <property type="project" value="InterPro"/>
</dbReference>
<reference evidence="3" key="1">
    <citation type="submission" date="2020-01" db="EMBL/GenBank/DDBJ databases">
        <authorList>
            <person name="Mishra B."/>
        </authorList>
    </citation>
    <scope>NUCLEOTIDE SEQUENCE [LARGE SCALE GENOMIC DNA]</scope>
</reference>
<dbReference type="Gene3D" id="2.40.70.10">
    <property type="entry name" value="Acid Proteases"/>
    <property type="match status" value="1"/>
</dbReference>
<dbReference type="Proteomes" id="UP000467841">
    <property type="component" value="Unassembled WGS sequence"/>
</dbReference>
<feature type="compositionally biased region" description="Polar residues" evidence="1">
    <location>
        <begin position="256"/>
        <end position="273"/>
    </location>
</feature>